<dbReference type="GO" id="GO:0006508">
    <property type="term" value="P:proteolysis"/>
    <property type="evidence" value="ECO:0007669"/>
    <property type="project" value="UniProtKB-KW"/>
</dbReference>
<dbReference type="GO" id="GO:0009403">
    <property type="term" value="P:toxin biosynthetic process"/>
    <property type="evidence" value="ECO:0007669"/>
    <property type="project" value="InterPro"/>
</dbReference>
<accession>A0A916SBI0</accession>
<proteinExistence type="predicted"/>
<protein>
    <submittedName>
        <fullName evidence="6">Serine protease</fullName>
    </submittedName>
</protein>
<reference evidence="6" key="1">
    <citation type="journal article" date="2014" name="Int. J. Syst. Evol. Microbiol.">
        <title>Complete genome sequence of Corynebacterium casei LMG S-19264T (=DSM 44701T), isolated from a smear-ripened cheese.</title>
        <authorList>
            <consortium name="US DOE Joint Genome Institute (JGI-PGF)"/>
            <person name="Walter F."/>
            <person name="Albersmeier A."/>
            <person name="Kalinowski J."/>
            <person name="Ruckert C."/>
        </authorList>
    </citation>
    <scope>NUCLEOTIDE SEQUENCE</scope>
    <source>
        <strain evidence="6">CGMCC 1.12813</strain>
    </source>
</reference>
<dbReference type="EMBL" id="BMGB01000001">
    <property type="protein sequence ID" value="GGA92976.1"/>
    <property type="molecule type" value="Genomic_DNA"/>
</dbReference>
<keyword evidence="7" id="KW-1185">Reference proteome</keyword>
<dbReference type="PRINTS" id="PR00834">
    <property type="entry name" value="PROTEASES2C"/>
</dbReference>
<dbReference type="GO" id="GO:0004252">
    <property type="term" value="F:serine-type endopeptidase activity"/>
    <property type="evidence" value="ECO:0007669"/>
    <property type="project" value="InterPro"/>
</dbReference>
<comment type="subcellular location">
    <subcellularLocation>
        <location evidence="1">Membrane</location>
        <topology evidence="1">Multi-pass membrane protein</topology>
    </subcellularLocation>
</comment>
<evidence type="ECO:0000256" key="5">
    <source>
        <dbReference type="SAM" id="Phobius"/>
    </source>
</evidence>
<dbReference type="Proteomes" id="UP000606922">
    <property type="component" value="Unassembled WGS sequence"/>
</dbReference>
<dbReference type="Pfam" id="PF02674">
    <property type="entry name" value="Colicin_V"/>
    <property type="match status" value="1"/>
</dbReference>
<dbReference type="InterPro" id="IPR003825">
    <property type="entry name" value="Colicin-V_CvpA"/>
</dbReference>
<gene>
    <name evidence="6" type="ORF">GCM10010979_04420</name>
</gene>
<dbReference type="InterPro" id="IPR001940">
    <property type="entry name" value="Peptidase_S1C"/>
</dbReference>
<dbReference type="GO" id="GO:0016020">
    <property type="term" value="C:membrane"/>
    <property type="evidence" value="ECO:0007669"/>
    <property type="project" value="UniProtKB-SubCell"/>
</dbReference>
<sequence>MEARGDTDDTEDDMGEAWILDLLLLVLLASYVVAGYRRGLLHSAFALLGVAAGAVVAYFAIPLVGSWVPEPMWRIVATVFAAIALVIFGHSFGASIGRSIRSGLKRSPLRFVDRVLGAIVNGVAAALMAALLALSVTALGVPALSQAIGASTVLRGISDLTPDPVEGFLAQLRATVVDDGLPLITEALGGITTSPDLPRGETSTDALITAAASVVRITGNAYECGQNQTGSGFVVAADRVVTNAHVVAGVTEPVVEVPGGGALAGRVVYFDPATDVAVIAVSGMTARPLPVAPNLERGAVGVVDGYPYGGPFSTRPAKVLSIATTSVDDIYGDSASSREIYTLAADVREGNSGGPLLSTDGAVVGVVFAKSADLANVGYALTANELAPVAAQAPSLTETVASGACVRG</sequence>
<dbReference type="InterPro" id="IPR047680">
    <property type="entry name" value="MarP-like"/>
</dbReference>
<keyword evidence="6" id="KW-0645">Protease</keyword>
<dbReference type="Gene3D" id="2.40.10.10">
    <property type="entry name" value="Trypsin-like serine proteases"/>
    <property type="match status" value="2"/>
</dbReference>
<name>A0A916SBI0_9MICO</name>
<evidence type="ECO:0000256" key="3">
    <source>
        <dbReference type="ARBA" id="ARBA00022989"/>
    </source>
</evidence>
<dbReference type="SUPFAM" id="SSF50494">
    <property type="entry name" value="Trypsin-like serine proteases"/>
    <property type="match status" value="1"/>
</dbReference>
<keyword evidence="6" id="KW-0378">Hydrolase</keyword>
<keyword evidence="3 5" id="KW-1133">Transmembrane helix</keyword>
<feature type="transmembrane region" description="Helical" evidence="5">
    <location>
        <begin position="17"/>
        <end position="36"/>
    </location>
</feature>
<evidence type="ECO:0000256" key="1">
    <source>
        <dbReference type="ARBA" id="ARBA00004141"/>
    </source>
</evidence>
<feature type="transmembrane region" description="Helical" evidence="5">
    <location>
        <begin position="115"/>
        <end position="141"/>
    </location>
</feature>
<feature type="transmembrane region" description="Helical" evidence="5">
    <location>
        <begin position="43"/>
        <end position="61"/>
    </location>
</feature>
<comment type="caution">
    <text evidence="6">The sequence shown here is derived from an EMBL/GenBank/DDBJ whole genome shotgun (WGS) entry which is preliminary data.</text>
</comment>
<dbReference type="PANTHER" id="PTHR43019">
    <property type="entry name" value="SERINE ENDOPROTEASE DEGS"/>
    <property type="match status" value="1"/>
</dbReference>
<dbReference type="PANTHER" id="PTHR43019:SF23">
    <property type="entry name" value="PROTEASE DO-LIKE 5, CHLOROPLASTIC"/>
    <property type="match status" value="1"/>
</dbReference>
<dbReference type="Pfam" id="PF13365">
    <property type="entry name" value="Trypsin_2"/>
    <property type="match status" value="1"/>
</dbReference>
<feature type="transmembrane region" description="Helical" evidence="5">
    <location>
        <begin position="73"/>
        <end position="94"/>
    </location>
</feature>
<reference evidence="6" key="2">
    <citation type="submission" date="2020-09" db="EMBL/GenBank/DDBJ databases">
        <authorList>
            <person name="Sun Q."/>
            <person name="Zhou Y."/>
        </authorList>
    </citation>
    <scope>NUCLEOTIDE SEQUENCE</scope>
    <source>
        <strain evidence="6">CGMCC 1.12813</strain>
    </source>
</reference>
<evidence type="ECO:0000313" key="7">
    <source>
        <dbReference type="Proteomes" id="UP000606922"/>
    </source>
</evidence>
<dbReference type="InterPro" id="IPR009003">
    <property type="entry name" value="Peptidase_S1_PA"/>
</dbReference>
<evidence type="ECO:0000256" key="4">
    <source>
        <dbReference type="ARBA" id="ARBA00023136"/>
    </source>
</evidence>
<organism evidence="6 7">
    <name type="scientific">Conyzicola nivalis</name>
    <dbReference type="NCBI Taxonomy" id="1477021"/>
    <lineage>
        <taxon>Bacteria</taxon>
        <taxon>Bacillati</taxon>
        <taxon>Actinomycetota</taxon>
        <taxon>Actinomycetes</taxon>
        <taxon>Micrococcales</taxon>
        <taxon>Microbacteriaceae</taxon>
        <taxon>Conyzicola</taxon>
    </lineage>
</organism>
<evidence type="ECO:0000256" key="2">
    <source>
        <dbReference type="ARBA" id="ARBA00022692"/>
    </source>
</evidence>
<dbReference type="InterPro" id="IPR043504">
    <property type="entry name" value="Peptidase_S1_PA_chymotrypsin"/>
</dbReference>
<dbReference type="AlphaFoldDB" id="A0A916SBI0"/>
<keyword evidence="4 5" id="KW-0472">Membrane</keyword>
<keyword evidence="2 5" id="KW-0812">Transmembrane</keyword>
<evidence type="ECO:0000313" key="6">
    <source>
        <dbReference type="EMBL" id="GGA92976.1"/>
    </source>
</evidence>
<dbReference type="NCBIfam" id="NF033740">
    <property type="entry name" value="MarP_fam_protase"/>
    <property type="match status" value="1"/>
</dbReference>